<dbReference type="AlphaFoldDB" id="A0A6P8PPA3"/>
<reference evidence="4" key="1">
    <citation type="submission" date="2025-08" db="UniProtKB">
        <authorList>
            <consortium name="RefSeq"/>
        </authorList>
    </citation>
    <scope>IDENTIFICATION</scope>
</reference>
<name>A0A6P8PPA3_GEOSA</name>
<feature type="region of interest" description="Disordered" evidence="2">
    <location>
        <begin position="37"/>
        <end position="131"/>
    </location>
</feature>
<dbReference type="OrthoDB" id="6381246at2759"/>
<dbReference type="RefSeq" id="XP_033785784.1">
    <property type="nucleotide sequence ID" value="XM_033929893.1"/>
</dbReference>
<evidence type="ECO:0000313" key="3">
    <source>
        <dbReference type="Proteomes" id="UP000515159"/>
    </source>
</evidence>
<dbReference type="CTD" id="23401"/>
<feature type="compositionally biased region" description="Low complexity" evidence="2">
    <location>
        <begin position="59"/>
        <end position="69"/>
    </location>
</feature>
<evidence type="ECO:0000313" key="4">
    <source>
        <dbReference type="RefSeq" id="XP_033785784.1"/>
    </source>
</evidence>
<dbReference type="GO" id="GO:0005737">
    <property type="term" value="C:cytoplasm"/>
    <property type="evidence" value="ECO:0007669"/>
    <property type="project" value="TreeGrafter"/>
</dbReference>
<dbReference type="GeneID" id="117353685"/>
<accession>A0A6P8PPA3</accession>
<comment type="similarity">
    <text evidence="1">Belongs to the GSK-3-binding protein family.</text>
</comment>
<protein>
    <submittedName>
        <fullName evidence="4">GSK-3-binding protein FRAT2</fullName>
    </submittedName>
</protein>
<dbReference type="KEGG" id="gsh:117353685"/>
<dbReference type="PANTHER" id="PTHR35154:SF3">
    <property type="entry name" value="GBP PROTEIN"/>
    <property type="match status" value="1"/>
</dbReference>
<dbReference type="InterPro" id="IPR008014">
    <property type="entry name" value="GSK3-bd"/>
</dbReference>
<proteinExistence type="inferred from homology"/>
<feature type="region of interest" description="Disordered" evidence="2">
    <location>
        <begin position="159"/>
        <end position="183"/>
    </location>
</feature>
<dbReference type="InParanoid" id="A0A6P8PPA3"/>
<dbReference type="FunCoup" id="A0A6P8PPA3">
    <property type="interactions" value="1249"/>
</dbReference>
<organism evidence="3 4">
    <name type="scientific">Geotrypetes seraphini</name>
    <name type="common">Gaboon caecilian</name>
    <name type="synonym">Caecilia seraphini</name>
    <dbReference type="NCBI Taxonomy" id="260995"/>
    <lineage>
        <taxon>Eukaryota</taxon>
        <taxon>Metazoa</taxon>
        <taxon>Chordata</taxon>
        <taxon>Craniata</taxon>
        <taxon>Vertebrata</taxon>
        <taxon>Euteleostomi</taxon>
        <taxon>Amphibia</taxon>
        <taxon>Gymnophiona</taxon>
        <taxon>Geotrypetes</taxon>
    </lineage>
</organism>
<keyword evidence="3" id="KW-1185">Reference proteome</keyword>
<gene>
    <name evidence="4" type="primary">FRAT2</name>
</gene>
<dbReference type="Pfam" id="PF05350">
    <property type="entry name" value="GSK-3_bind"/>
    <property type="match status" value="1"/>
</dbReference>
<feature type="compositionally biased region" description="Polar residues" evidence="2">
    <location>
        <begin position="38"/>
        <end position="47"/>
    </location>
</feature>
<sequence>MPCRKDESFLLLEQSVTVGSKDVDALVARIGEALQLSARRTPSSCKSHSPAAAAPPPQQQQQLRAAPYPLSTPRGPLGRLQQQQYRTLPPPTADQAASKSRSKQLPGRGWLRGARKQQRQPPEEEDDDPHRLLQELILSGNLIKEAVRRLQIAAFSAAAVSSSSSYSSGGGSSGGESAKIPQQ</sequence>
<dbReference type="PANTHER" id="PTHR35154">
    <property type="entry name" value="GBP PROTEIN"/>
    <property type="match status" value="1"/>
</dbReference>
<dbReference type="Proteomes" id="UP000515159">
    <property type="component" value="Chromosome 2"/>
</dbReference>
<evidence type="ECO:0000256" key="1">
    <source>
        <dbReference type="ARBA" id="ARBA00010422"/>
    </source>
</evidence>
<evidence type="ECO:0000256" key="2">
    <source>
        <dbReference type="SAM" id="MobiDB-lite"/>
    </source>
</evidence>